<dbReference type="Pfam" id="PF00005">
    <property type="entry name" value="ABC_tran"/>
    <property type="match status" value="1"/>
</dbReference>
<reference evidence="7" key="1">
    <citation type="journal article" date="2019" name="Int. J. Syst. Evol. Microbiol.">
        <title>The Global Catalogue of Microorganisms (GCM) 10K type strain sequencing project: providing services to taxonomists for standard genome sequencing and annotation.</title>
        <authorList>
            <consortium name="The Broad Institute Genomics Platform"/>
            <consortium name="The Broad Institute Genome Sequencing Center for Infectious Disease"/>
            <person name="Wu L."/>
            <person name="Ma J."/>
        </authorList>
    </citation>
    <scope>NUCLEOTIDE SEQUENCE [LARGE SCALE GENOMIC DNA]</scope>
    <source>
        <strain evidence="7">CGMCC 1.12376</strain>
    </source>
</reference>
<dbReference type="PROSITE" id="PS50893">
    <property type="entry name" value="ABC_TRANSPORTER_2"/>
    <property type="match status" value="1"/>
</dbReference>
<dbReference type="PANTHER" id="PTHR43776">
    <property type="entry name" value="TRANSPORT ATP-BINDING PROTEIN"/>
    <property type="match status" value="1"/>
</dbReference>
<keyword evidence="7" id="KW-1185">Reference proteome</keyword>
<evidence type="ECO:0000256" key="1">
    <source>
        <dbReference type="ARBA" id="ARBA00005417"/>
    </source>
</evidence>
<dbReference type="CDD" id="cd03257">
    <property type="entry name" value="ABC_NikE_OppD_transporters"/>
    <property type="match status" value="1"/>
</dbReference>
<dbReference type="PROSITE" id="PS00211">
    <property type="entry name" value="ABC_TRANSPORTER_1"/>
    <property type="match status" value="1"/>
</dbReference>
<sequence>MSQLLEVKGLKKSFDVTRGLIKRKKQYLHAVNDVSFSVQKGEVLGIVGESGCGKSTLGNLIIQLLEPTEGEIIFDGVDLRKLPPEQLRKKREDIQMVFQDPFSSLNPRKRVFDIIAEPLKTHGSYNKVELEHEVLQLMDVVGLNRSYLNRYPHEFSGGQRQRIGIARAIALKPKLIICDEPVSALDVSIQSQILNLLKKLQKELQLTYIFIAHGLPAVKHVSDRIAVMYLGKIVELTTKENLFTNPMHPYTEGLLSAIPIPDPTARKDERRLLEGDIPNPVNPPTGCAFHTRCPYKTELCERVEPEFTEKRDGHFTACHHPLKEGKGIISQHEKY</sequence>
<protein>
    <submittedName>
        <fullName evidence="6">ABC transporter ATP-binding protein</fullName>
    </submittedName>
</protein>
<evidence type="ECO:0000256" key="2">
    <source>
        <dbReference type="ARBA" id="ARBA00022448"/>
    </source>
</evidence>
<comment type="caution">
    <text evidence="6">The sequence shown here is derived from an EMBL/GenBank/DDBJ whole genome shotgun (WGS) entry which is preliminary data.</text>
</comment>
<dbReference type="InterPro" id="IPR003593">
    <property type="entry name" value="AAA+_ATPase"/>
</dbReference>
<name>A0ABW4HWH2_9BACI</name>
<keyword evidence="3" id="KW-0547">Nucleotide-binding</keyword>
<evidence type="ECO:0000313" key="7">
    <source>
        <dbReference type="Proteomes" id="UP001597221"/>
    </source>
</evidence>
<dbReference type="InterPro" id="IPR013563">
    <property type="entry name" value="Oligopep_ABC_C"/>
</dbReference>
<dbReference type="GO" id="GO:0005524">
    <property type="term" value="F:ATP binding"/>
    <property type="evidence" value="ECO:0007669"/>
    <property type="project" value="UniProtKB-KW"/>
</dbReference>
<evidence type="ECO:0000256" key="4">
    <source>
        <dbReference type="ARBA" id="ARBA00022840"/>
    </source>
</evidence>
<proteinExistence type="inferred from homology"/>
<evidence type="ECO:0000313" key="6">
    <source>
        <dbReference type="EMBL" id="MFD1609502.1"/>
    </source>
</evidence>
<dbReference type="InterPro" id="IPR050319">
    <property type="entry name" value="ABC_transp_ATP-bind"/>
</dbReference>
<dbReference type="EMBL" id="JBHUDE010000158">
    <property type="protein sequence ID" value="MFD1609502.1"/>
    <property type="molecule type" value="Genomic_DNA"/>
</dbReference>
<dbReference type="NCBIfam" id="TIGR01727">
    <property type="entry name" value="oligo_HPY"/>
    <property type="match status" value="1"/>
</dbReference>
<comment type="similarity">
    <text evidence="1">Belongs to the ABC transporter superfamily.</text>
</comment>
<dbReference type="InterPro" id="IPR003439">
    <property type="entry name" value="ABC_transporter-like_ATP-bd"/>
</dbReference>
<dbReference type="Pfam" id="PF08352">
    <property type="entry name" value="oligo_HPY"/>
    <property type="match status" value="1"/>
</dbReference>
<accession>A0ABW4HWH2</accession>
<feature type="domain" description="ABC transporter" evidence="5">
    <location>
        <begin position="5"/>
        <end position="255"/>
    </location>
</feature>
<dbReference type="Gene3D" id="3.40.50.300">
    <property type="entry name" value="P-loop containing nucleotide triphosphate hydrolases"/>
    <property type="match status" value="1"/>
</dbReference>
<dbReference type="RefSeq" id="WP_251515098.1">
    <property type="nucleotide sequence ID" value="NZ_JAMBON010000023.1"/>
</dbReference>
<evidence type="ECO:0000259" key="5">
    <source>
        <dbReference type="PROSITE" id="PS50893"/>
    </source>
</evidence>
<keyword evidence="4 6" id="KW-0067">ATP-binding</keyword>
<dbReference type="Proteomes" id="UP001597221">
    <property type="component" value="Unassembled WGS sequence"/>
</dbReference>
<organism evidence="6 7">
    <name type="scientific">Oceanobacillus luteolus</name>
    <dbReference type="NCBI Taxonomy" id="1274358"/>
    <lineage>
        <taxon>Bacteria</taxon>
        <taxon>Bacillati</taxon>
        <taxon>Bacillota</taxon>
        <taxon>Bacilli</taxon>
        <taxon>Bacillales</taxon>
        <taxon>Bacillaceae</taxon>
        <taxon>Oceanobacillus</taxon>
    </lineage>
</organism>
<dbReference type="InterPro" id="IPR027417">
    <property type="entry name" value="P-loop_NTPase"/>
</dbReference>
<gene>
    <name evidence="6" type="ORF">ACFSBH_17940</name>
</gene>
<dbReference type="SUPFAM" id="SSF52540">
    <property type="entry name" value="P-loop containing nucleoside triphosphate hydrolases"/>
    <property type="match status" value="1"/>
</dbReference>
<keyword evidence="2" id="KW-0813">Transport</keyword>
<evidence type="ECO:0000256" key="3">
    <source>
        <dbReference type="ARBA" id="ARBA00022741"/>
    </source>
</evidence>
<dbReference type="SMART" id="SM00382">
    <property type="entry name" value="AAA"/>
    <property type="match status" value="1"/>
</dbReference>
<dbReference type="InterPro" id="IPR017871">
    <property type="entry name" value="ABC_transporter-like_CS"/>
</dbReference>